<evidence type="ECO:0000313" key="2">
    <source>
        <dbReference type="Proteomes" id="UP001175228"/>
    </source>
</evidence>
<proteinExistence type="predicted"/>
<organism evidence="1 2">
    <name type="scientific">Armillaria luteobubalina</name>
    <dbReference type="NCBI Taxonomy" id="153913"/>
    <lineage>
        <taxon>Eukaryota</taxon>
        <taxon>Fungi</taxon>
        <taxon>Dikarya</taxon>
        <taxon>Basidiomycota</taxon>
        <taxon>Agaricomycotina</taxon>
        <taxon>Agaricomycetes</taxon>
        <taxon>Agaricomycetidae</taxon>
        <taxon>Agaricales</taxon>
        <taxon>Marasmiineae</taxon>
        <taxon>Physalacriaceae</taxon>
        <taxon>Armillaria</taxon>
    </lineage>
</organism>
<dbReference type="EMBL" id="JAUEPU010000047">
    <property type="protein sequence ID" value="KAK0486643.1"/>
    <property type="molecule type" value="Genomic_DNA"/>
</dbReference>
<evidence type="ECO:0000313" key="1">
    <source>
        <dbReference type="EMBL" id="KAK0486643.1"/>
    </source>
</evidence>
<accession>A0AA39UGQ6</accession>
<dbReference type="AlphaFoldDB" id="A0AA39UGQ6"/>
<protein>
    <submittedName>
        <fullName evidence="1">Uncharacterized protein</fullName>
    </submittedName>
</protein>
<name>A0AA39UGQ6_9AGAR</name>
<reference evidence="1" key="1">
    <citation type="submission" date="2023-06" db="EMBL/GenBank/DDBJ databases">
        <authorList>
            <consortium name="Lawrence Berkeley National Laboratory"/>
            <person name="Ahrendt S."/>
            <person name="Sahu N."/>
            <person name="Indic B."/>
            <person name="Wong-Bajracharya J."/>
            <person name="Merenyi Z."/>
            <person name="Ke H.-M."/>
            <person name="Monk M."/>
            <person name="Kocsube S."/>
            <person name="Drula E."/>
            <person name="Lipzen A."/>
            <person name="Balint B."/>
            <person name="Henrissat B."/>
            <person name="Andreopoulos B."/>
            <person name="Martin F.M."/>
            <person name="Harder C.B."/>
            <person name="Rigling D."/>
            <person name="Ford K.L."/>
            <person name="Foster G.D."/>
            <person name="Pangilinan J."/>
            <person name="Papanicolaou A."/>
            <person name="Barry K."/>
            <person name="LaButti K."/>
            <person name="Viragh M."/>
            <person name="Koriabine M."/>
            <person name="Yan M."/>
            <person name="Riley R."/>
            <person name="Champramary S."/>
            <person name="Plett K.L."/>
            <person name="Tsai I.J."/>
            <person name="Slot J."/>
            <person name="Sipos G."/>
            <person name="Plett J."/>
            <person name="Nagy L.G."/>
            <person name="Grigoriev I.V."/>
        </authorList>
    </citation>
    <scope>NUCLEOTIDE SEQUENCE</scope>
    <source>
        <strain evidence="1">HWK02</strain>
    </source>
</reference>
<dbReference type="Proteomes" id="UP001175228">
    <property type="component" value="Unassembled WGS sequence"/>
</dbReference>
<feature type="non-terminal residue" evidence="1">
    <location>
        <position position="1"/>
    </location>
</feature>
<sequence>CPSLHDRLWTAILQDDTIDFDDIYSSINSVTIDKTVEIGEGVSIALNTVKSTTKVTEHGHWVIAWQEFAEAVFFAFPSKGCELNTYLRHINKLFSVCHTYLHY</sequence>
<gene>
    <name evidence="1" type="ORF">EDD18DRAFT_1082861</name>
</gene>
<keyword evidence="2" id="KW-1185">Reference proteome</keyword>
<comment type="caution">
    <text evidence="1">The sequence shown here is derived from an EMBL/GenBank/DDBJ whole genome shotgun (WGS) entry which is preliminary data.</text>
</comment>